<sequence>MIFTEPILVQACLIAFLCNAIFTNFWTTLTFLLASPPYEFSSLIIGLFSLIGLTGIVGTPLYTRLSLTARNRINTAYMICAFCGQLTGTTVGNRLYAHGGWLLSGGASVAFVGLALLAGFARGPRAKGWVGWHGGWRLRKDQ</sequence>
<dbReference type="EMBL" id="JAEMWZ010000003">
    <property type="protein sequence ID" value="KAG7143658.1"/>
    <property type="molecule type" value="Genomic_DNA"/>
</dbReference>
<feature type="transmembrane region" description="Helical" evidence="1">
    <location>
        <begin position="7"/>
        <end position="34"/>
    </location>
</feature>
<accession>A0A8I3A1T7</accession>
<feature type="transmembrane region" description="Helical" evidence="1">
    <location>
        <begin position="101"/>
        <end position="121"/>
    </location>
</feature>
<keyword evidence="1" id="KW-1133">Transmembrane helix</keyword>
<dbReference type="OrthoDB" id="4764300at2759"/>
<proteinExistence type="predicted"/>
<dbReference type="PANTHER" id="PTHR42910:SF1">
    <property type="entry name" value="MAJOR FACILITATOR SUPERFAMILY (MFS) PROFILE DOMAIN-CONTAINING PROTEIN"/>
    <property type="match status" value="1"/>
</dbReference>
<evidence type="ECO:0000313" key="2">
    <source>
        <dbReference type="EMBL" id="KAG7143658.1"/>
    </source>
</evidence>
<evidence type="ECO:0000256" key="1">
    <source>
        <dbReference type="SAM" id="Phobius"/>
    </source>
</evidence>
<dbReference type="Proteomes" id="UP000689129">
    <property type="component" value="Unassembled WGS sequence"/>
</dbReference>
<evidence type="ECO:0000313" key="3">
    <source>
        <dbReference type="Proteomes" id="UP000689129"/>
    </source>
</evidence>
<dbReference type="PANTHER" id="PTHR42910">
    <property type="entry name" value="TRANSPORTER SCO4007-RELATED"/>
    <property type="match status" value="1"/>
</dbReference>
<keyword evidence="1" id="KW-0812">Transmembrane</keyword>
<gene>
    <name evidence="2" type="ORF">HYQ45_000194</name>
</gene>
<organism evidence="2 3">
    <name type="scientific">Verticillium longisporum</name>
    <name type="common">Verticillium dahliae var. longisporum</name>
    <dbReference type="NCBI Taxonomy" id="100787"/>
    <lineage>
        <taxon>Eukaryota</taxon>
        <taxon>Fungi</taxon>
        <taxon>Dikarya</taxon>
        <taxon>Ascomycota</taxon>
        <taxon>Pezizomycotina</taxon>
        <taxon>Sordariomycetes</taxon>
        <taxon>Hypocreomycetidae</taxon>
        <taxon>Glomerellales</taxon>
        <taxon>Plectosphaerellaceae</taxon>
        <taxon>Verticillium</taxon>
    </lineage>
</organism>
<reference evidence="2" key="1">
    <citation type="journal article" date="2021" name="Mol. Plant Pathol.">
        <title>A 20-kb lineage-specific genomic region tames virulence in pathogenic amphidiploid Verticillium longisporum.</title>
        <authorList>
            <person name="Harting R."/>
            <person name="Starke J."/>
            <person name="Kusch H."/>
            <person name="Poggeler S."/>
            <person name="Maurus I."/>
            <person name="Schluter R."/>
            <person name="Landesfeind M."/>
            <person name="Bulla I."/>
            <person name="Nowrousian M."/>
            <person name="de Jonge R."/>
            <person name="Stahlhut G."/>
            <person name="Hoff K.J."/>
            <person name="Asshauer K.P."/>
            <person name="Thurmer A."/>
            <person name="Stanke M."/>
            <person name="Daniel R."/>
            <person name="Morgenstern B."/>
            <person name="Thomma B.P.H.J."/>
            <person name="Kronstad J.W."/>
            <person name="Braus-Stromeyer S.A."/>
            <person name="Braus G.H."/>
        </authorList>
    </citation>
    <scope>NUCLEOTIDE SEQUENCE</scope>
    <source>
        <strain evidence="2">Vl32</strain>
    </source>
</reference>
<keyword evidence="1" id="KW-0472">Membrane</keyword>
<comment type="caution">
    <text evidence="2">The sequence shown here is derived from an EMBL/GenBank/DDBJ whole genome shotgun (WGS) entry which is preliminary data.</text>
</comment>
<name>A0A8I3A1T7_VERLO</name>
<feature type="transmembrane region" description="Helical" evidence="1">
    <location>
        <begin position="40"/>
        <end position="63"/>
    </location>
</feature>
<protein>
    <submittedName>
        <fullName evidence="2">Uncharacterized protein</fullName>
    </submittedName>
</protein>
<feature type="transmembrane region" description="Helical" evidence="1">
    <location>
        <begin position="75"/>
        <end position="95"/>
    </location>
</feature>
<dbReference type="AlphaFoldDB" id="A0A8I3A1T7"/>